<evidence type="ECO:0000256" key="1">
    <source>
        <dbReference type="ARBA" id="ARBA00023015"/>
    </source>
</evidence>
<keyword evidence="1" id="KW-0805">Transcription regulation</keyword>
<dbReference type="PANTHER" id="PTHR42756">
    <property type="entry name" value="TRANSCRIPTIONAL REGULATOR, MARR"/>
    <property type="match status" value="1"/>
</dbReference>
<dbReference type="OrthoDB" id="32523at2"/>
<evidence type="ECO:0000256" key="3">
    <source>
        <dbReference type="ARBA" id="ARBA00023163"/>
    </source>
</evidence>
<dbReference type="GO" id="GO:0003677">
    <property type="term" value="F:DNA binding"/>
    <property type="evidence" value="ECO:0007669"/>
    <property type="project" value="UniProtKB-KW"/>
</dbReference>
<dbReference type="InterPro" id="IPR000835">
    <property type="entry name" value="HTH_MarR-typ"/>
</dbReference>
<dbReference type="PROSITE" id="PS50995">
    <property type="entry name" value="HTH_MARR_2"/>
    <property type="match status" value="1"/>
</dbReference>
<evidence type="ECO:0000313" key="5">
    <source>
        <dbReference type="EMBL" id="RUO79368.1"/>
    </source>
</evidence>
<dbReference type="InterPro" id="IPR036390">
    <property type="entry name" value="WH_DNA-bd_sf"/>
</dbReference>
<keyword evidence="2" id="KW-0238">DNA-binding</keyword>
<organism evidence="5 6">
    <name type="scientific">Pseudidiomarina taiwanensis</name>
    <dbReference type="NCBI Taxonomy" id="337250"/>
    <lineage>
        <taxon>Bacteria</taxon>
        <taxon>Pseudomonadati</taxon>
        <taxon>Pseudomonadota</taxon>
        <taxon>Gammaproteobacteria</taxon>
        <taxon>Alteromonadales</taxon>
        <taxon>Idiomarinaceae</taxon>
        <taxon>Pseudidiomarina</taxon>
    </lineage>
</organism>
<keyword evidence="6" id="KW-1185">Reference proteome</keyword>
<dbReference type="InterPro" id="IPR036388">
    <property type="entry name" value="WH-like_DNA-bd_sf"/>
</dbReference>
<dbReference type="RefSeq" id="WP_126825158.1">
    <property type="nucleotide sequence ID" value="NZ_PIQG01000001.1"/>
</dbReference>
<dbReference type="EMBL" id="PIQG01000001">
    <property type="protein sequence ID" value="RUO79368.1"/>
    <property type="molecule type" value="Genomic_DNA"/>
</dbReference>
<dbReference type="Pfam" id="PF01047">
    <property type="entry name" value="MarR"/>
    <property type="match status" value="1"/>
</dbReference>
<evidence type="ECO:0000256" key="2">
    <source>
        <dbReference type="ARBA" id="ARBA00023125"/>
    </source>
</evidence>
<evidence type="ECO:0000259" key="4">
    <source>
        <dbReference type="PROSITE" id="PS50995"/>
    </source>
</evidence>
<dbReference type="AlphaFoldDB" id="A0A432ZNC6"/>
<evidence type="ECO:0000313" key="6">
    <source>
        <dbReference type="Proteomes" id="UP000288279"/>
    </source>
</evidence>
<dbReference type="GO" id="GO:0003700">
    <property type="term" value="F:DNA-binding transcription factor activity"/>
    <property type="evidence" value="ECO:0007669"/>
    <property type="project" value="InterPro"/>
</dbReference>
<dbReference type="PROSITE" id="PS01117">
    <property type="entry name" value="HTH_MARR_1"/>
    <property type="match status" value="1"/>
</dbReference>
<gene>
    <name evidence="5" type="ORF">CWI83_02345</name>
</gene>
<protein>
    <submittedName>
        <fullName evidence="5">MarR family transcriptional regulator</fullName>
    </submittedName>
</protein>
<proteinExistence type="predicted"/>
<sequence length="171" mass="19176">MNKVNQYPELLAQAKRQWQQQRPDLPVAAASLVGAFIGIASNYEAYGKSLLKPFDLLQNEHDVMACMRRQGTPYQRTPNQLLQEVRLTSGALSTCLRRLEQRGLIQAAEETDDKRSKPVQLTAKGLQLIDAVTTARFNQAEALLQSVTPAEREQFSALLVKLQAELEQQRG</sequence>
<name>A0A432ZNC6_9GAMM</name>
<dbReference type="PRINTS" id="PR00598">
    <property type="entry name" value="HTHMARR"/>
</dbReference>
<feature type="domain" description="HTH marR-type" evidence="4">
    <location>
        <begin position="4"/>
        <end position="164"/>
    </location>
</feature>
<dbReference type="PANTHER" id="PTHR42756:SF1">
    <property type="entry name" value="TRANSCRIPTIONAL REPRESSOR OF EMRAB OPERON"/>
    <property type="match status" value="1"/>
</dbReference>
<reference evidence="5 6" key="1">
    <citation type="journal article" date="2011" name="Front. Microbiol.">
        <title>Genomic signatures of strain selection and enhancement in Bacillus atrophaeus var. globigii, a historical biowarfare simulant.</title>
        <authorList>
            <person name="Gibbons H.S."/>
            <person name="Broomall S.M."/>
            <person name="McNew L.A."/>
            <person name="Daligault H."/>
            <person name="Chapman C."/>
            <person name="Bruce D."/>
            <person name="Karavis M."/>
            <person name="Krepps M."/>
            <person name="McGregor P.A."/>
            <person name="Hong C."/>
            <person name="Park K.H."/>
            <person name="Akmal A."/>
            <person name="Feldman A."/>
            <person name="Lin J.S."/>
            <person name="Chang W.E."/>
            <person name="Higgs B.W."/>
            <person name="Demirev P."/>
            <person name="Lindquist J."/>
            <person name="Liem A."/>
            <person name="Fochler E."/>
            <person name="Read T.D."/>
            <person name="Tapia R."/>
            <person name="Johnson S."/>
            <person name="Bishop-Lilly K.A."/>
            <person name="Detter C."/>
            <person name="Han C."/>
            <person name="Sozhamannan S."/>
            <person name="Rosenzweig C.N."/>
            <person name="Skowronski E.W."/>
        </authorList>
    </citation>
    <scope>NUCLEOTIDE SEQUENCE [LARGE SCALE GENOMIC DNA]</scope>
    <source>
        <strain evidence="5 6">PIT1</strain>
    </source>
</reference>
<accession>A0A432ZNC6</accession>
<keyword evidence="3" id="KW-0804">Transcription</keyword>
<dbReference type="Proteomes" id="UP000288279">
    <property type="component" value="Unassembled WGS sequence"/>
</dbReference>
<comment type="caution">
    <text evidence="5">The sequence shown here is derived from an EMBL/GenBank/DDBJ whole genome shotgun (WGS) entry which is preliminary data.</text>
</comment>
<dbReference type="Gene3D" id="1.10.10.10">
    <property type="entry name" value="Winged helix-like DNA-binding domain superfamily/Winged helix DNA-binding domain"/>
    <property type="match status" value="1"/>
</dbReference>
<dbReference type="InterPro" id="IPR023187">
    <property type="entry name" value="Tscrpt_reg_MarR-type_CS"/>
</dbReference>
<dbReference type="SUPFAM" id="SSF46785">
    <property type="entry name" value="Winged helix' DNA-binding domain"/>
    <property type="match status" value="1"/>
</dbReference>
<dbReference type="SMART" id="SM00347">
    <property type="entry name" value="HTH_MARR"/>
    <property type="match status" value="1"/>
</dbReference>